<accession>A0AA39GMG4</accession>
<gene>
    <name evidence="2" type="ORF">NLU13_3504</name>
</gene>
<evidence type="ECO:0000313" key="3">
    <source>
        <dbReference type="Proteomes" id="UP001175261"/>
    </source>
</evidence>
<feature type="region of interest" description="Disordered" evidence="1">
    <location>
        <begin position="1"/>
        <end position="137"/>
    </location>
</feature>
<proteinExistence type="predicted"/>
<dbReference type="SMART" id="SM00384">
    <property type="entry name" value="AT_hook"/>
    <property type="match status" value="2"/>
</dbReference>
<evidence type="ECO:0000256" key="1">
    <source>
        <dbReference type="SAM" id="MobiDB-lite"/>
    </source>
</evidence>
<dbReference type="InterPro" id="IPR017956">
    <property type="entry name" value="AT_hook_DNA-bd_motif"/>
</dbReference>
<feature type="region of interest" description="Disordered" evidence="1">
    <location>
        <begin position="188"/>
        <end position="454"/>
    </location>
</feature>
<sequence>MARLFIADSEDEEEDVSPHSPEPVPLPPVAHSHSSDPLGRGTDSTDTAFFRSIYHEQTEAAKEHVRDEDEEAQEEARHTQLKRTPTEQEMWDVPSSPDPRPVSSRRKRRKLSNDGLSSPAQDGSQAPGALSTMLPPTLQIDNEAAFVITPSTMTKSQREEYQSIDYGSSVDREPISAIQTHGQRLIDLTSSSSGTNMNTPRTVGNLTQLPNTQDMPATAPYDSVPEQPPSETVQAPNSRPRRYSSPDVIAVNEPLESHQQYHEPTGDEEGAMVSAFSAKVEEESDEYQEPIIVEEDDSAFEEEPVKPKKKRGRPKKIKSKDSITQVKAESPQEPAKQAGPEPSGKKKRGRPRKSQPSPGNPSEQTTVEEPQVFEKDDETEEKITQKDNKRSACGSEASEDRTNHQQVQTEVAQGDESFGETHQDQTAQFGKSIEPSKAVDEKPTKIAGGKPSQIGVKEDGKPIYRVGLSKRTRIAPLLKVIRK</sequence>
<feature type="compositionally biased region" description="Basic and acidic residues" evidence="1">
    <location>
        <begin position="255"/>
        <end position="265"/>
    </location>
</feature>
<feature type="compositionally biased region" description="Basic and acidic residues" evidence="1">
    <location>
        <begin position="53"/>
        <end position="67"/>
    </location>
</feature>
<dbReference type="Proteomes" id="UP001175261">
    <property type="component" value="Unassembled WGS sequence"/>
</dbReference>
<name>A0AA39GMG4_SARSR</name>
<dbReference type="GO" id="GO:0003677">
    <property type="term" value="F:DNA binding"/>
    <property type="evidence" value="ECO:0007669"/>
    <property type="project" value="InterPro"/>
</dbReference>
<feature type="compositionally biased region" description="Basic and acidic residues" evidence="1">
    <location>
        <begin position="381"/>
        <end position="390"/>
    </location>
</feature>
<comment type="caution">
    <text evidence="2">The sequence shown here is derived from an EMBL/GenBank/DDBJ whole genome shotgun (WGS) entry which is preliminary data.</text>
</comment>
<keyword evidence="3" id="KW-1185">Reference proteome</keyword>
<evidence type="ECO:0000313" key="2">
    <source>
        <dbReference type="EMBL" id="KAK0389931.1"/>
    </source>
</evidence>
<feature type="compositionally biased region" description="Basic residues" evidence="1">
    <location>
        <begin position="307"/>
        <end position="318"/>
    </location>
</feature>
<reference evidence="2" key="1">
    <citation type="submission" date="2022-10" db="EMBL/GenBank/DDBJ databases">
        <title>Determination and structural analysis of whole genome sequence of Sarocladium strictum F4-1.</title>
        <authorList>
            <person name="Hu L."/>
            <person name="Jiang Y."/>
        </authorList>
    </citation>
    <scope>NUCLEOTIDE SEQUENCE</scope>
    <source>
        <strain evidence="2">F4-1</strain>
    </source>
</reference>
<feature type="compositionally biased region" description="Acidic residues" evidence="1">
    <location>
        <begin position="282"/>
        <end position="302"/>
    </location>
</feature>
<feature type="compositionally biased region" description="Polar residues" evidence="1">
    <location>
        <begin position="114"/>
        <end position="124"/>
    </location>
</feature>
<feature type="compositionally biased region" description="Polar residues" evidence="1">
    <location>
        <begin position="188"/>
        <end position="215"/>
    </location>
</feature>
<protein>
    <submittedName>
        <fullName evidence="2">Uncharacterized protein</fullName>
    </submittedName>
</protein>
<dbReference type="EMBL" id="JAPDFR010000002">
    <property type="protein sequence ID" value="KAK0389931.1"/>
    <property type="molecule type" value="Genomic_DNA"/>
</dbReference>
<dbReference type="AlphaFoldDB" id="A0AA39GMG4"/>
<organism evidence="2 3">
    <name type="scientific">Sarocladium strictum</name>
    <name type="common">Black bundle disease fungus</name>
    <name type="synonym">Acremonium strictum</name>
    <dbReference type="NCBI Taxonomy" id="5046"/>
    <lineage>
        <taxon>Eukaryota</taxon>
        <taxon>Fungi</taxon>
        <taxon>Dikarya</taxon>
        <taxon>Ascomycota</taxon>
        <taxon>Pezizomycotina</taxon>
        <taxon>Sordariomycetes</taxon>
        <taxon>Hypocreomycetidae</taxon>
        <taxon>Hypocreales</taxon>
        <taxon>Sarocladiaceae</taxon>
        <taxon>Sarocladium</taxon>
    </lineage>
</organism>